<keyword evidence="1" id="KW-0472">Membrane</keyword>
<protein>
    <recommendedName>
        <fullName evidence="4">Tetratricopeptide repeat protein</fullName>
    </recommendedName>
</protein>
<proteinExistence type="predicted"/>
<feature type="transmembrane region" description="Helical" evidence="1">
    <location>
        <begin position="12"/>
        <end position="31"/>
    </location>
</feature>
<keyword evidence="1" id="KW-1133">Transmembrane helix</keyword>
<evidence type="ECO:0000313" key="2">
    <source>
        <dbReference type="EMBL" id="MCM2373580.1"/>
    </source>
</evidence>
<feature type="transmembrane region" description="Helical" evidence="1">
    <location>
        <begin position="72"/>
        <end position="90"/>
    </location>
</feature>
<sequence length="398" mass="44545">MNQPPHPFQVRWLVHALFTVSAVALICRLLTTPSGVMRLFARWDVLVVTLLAVAPLSILIVCRISWRSRWQSVSVSFVVTSITVIIAYTASSLEWMHDGSLVVSSLARTAFAVLVMLVVVMWVRVTATESWLSPFTGQSWGSKLALVVIAIMVPATYADSIAEGTRMELEKALQTRRYALASVYAARLGQLNPGSKIQQKPIAIAESELSRMVDELEASLQGPTSQRLSTSDVGRRVTILMQLDRNEEALRLLAPLTHGPRFQPISLDYSGLCLQRLERFQESLDAYQAAVDYWQAQKPDPRRQASLASAWKGVGFAARRLNERSMEEHAYRQLVELAPTAENHMLLAQCYREHQKTHLASRHLSIAARLAPERKGQSDSMLSSMSTDHFGCWLVPRH</sequence>
<keyword evidence="1" id="KW-0812">Transmembrane</keyword>
<organism evidence="2 3">
    <name type="scientific">Aporhodopirellula aestuarii</name>
    <dbReference type="NCBI Taxonomy" id="2950107"/>
    <lineage>
        <taxon>Bacteria</taxon>
        <taxon>Pseudomonadati</taxon>
        <taxon>Planctomycetota</taxon>
        <taxon>Planctomycetia</taxon>
        <taxon>Pirellulales</taxon>
        <taxon>Pirellulaceae</taxon>
        <taxon>Aporhodopirellula</taxon>
    </lineage>
</organism>
<evidence type="ECO:0000313" key="3">
    <source>
        <dbReference type="Proteomes" id="UP001202961"/>
    </source>
</evidence>
<dbReference type="RefSeq" id="WP_250931333.1">
    <property type="nucleotide sequence ID" value="NZ_JAMQBK010000062.1"/>
</dbReference>
<name>A0ABT0U9K4_9BACT</name>
<comment type="caution">
    <text evidence="2">The sequence shown here is derived from an EMBL/GenBank/DDBJ whole genome shotgun (WGS) entry which is preliminary data.</text>
</comment>
<reference evidence="2 3" key="1">
    <citation type="journal article" date="2022" name="Syst. Appl. Microbiol.">
        <title>Rhodopirellula aestuarii sp. nov., a novel member of the genus Rhodopirellula isolated from brackish sediments collected in the Tagus River estuary, Portugal.</title>
        <authorList>
            <person name="Vitorino I.R."/>
            <person name="Klimek D."/>
            <person name="Calusinska M."/>
            <person name="Lobo-da-Cunha A."/>
            <person name="Vasconcelos V."/>
            <person name="Lage O.M."/>
        </authorList>
    </citation>
    <scope>NUCLEOTIDE SEQUENCE [LARGE SCALE GENOMIC DNA]</scope>
    <source>
        <strain evidence="2 3">ICT_H3.1</strain>
    </source>
</reference>
<dbReference type="Gene3D" id="1.25.40.10">
    <property type="entry name" value="Tetratricopeptide repeat domain"/>
    <property type="match status" value="1"/>
</dbReference>
<keyword evidence="3" id="KW-1185">Reference proteome</keyword>
<gene>
    <name evidence="2" type="ORF">NB063_23455</name>
</gene>
<dbReference type="InterPro" id="IPR011990">
    <property type="entry name" value="TPR-like_helical_dom_sf"/>
</dbReference>
<feature type="transmembrane region" description="Helical" evidence="1">
    <location>
        <begin position="102"/>
        <end position="124"/>
    </location>
</feature>
<dbReference type="SUPFAM" id="SSF48452">
    <property type="entry name" value="TPR-like"/>
    <property type="match status" value="1"/>
</dbReference>
<dbReference type="Proteomes" id="UP001202961">
    <property type="component" value="Unassembled WGS sequence"/>
</dbReference>
<feature type="transmembrane region" description="Helical" evidence="1">
    <location>
        <begin position="144"/>
        <end position="162"/>
    </location>
</feature>
<evidence type="ECO:0000256" key="1">
    <source>
        <dbReference type="SAM" id="Phobius"/>
    </source>
</evidence>
<dbReference type="EMBL" id="JAMQBK010000062">
    <property type="protein sequence ID" value="MCM2373580.1"/>
    <property type="molecule type" value="Genomic_DNA"/>
</dbReference>
<feature type="transmembrane region" description="Helical" evidence="1">
    <location>
        <begin position="43"/>
        <end position="66"/>
    </location>
</feature>
<evidence type="ECO:0008006" key="4">
    <source>
        <dbReference type="Google" id="ProtNLM"/>
    </source>
</evidence>
<accession>A0ABT0U9K4</accession>